<name>A0A0D6PLA4_9PROT</name>
<sequence>MLISKSHLSSDCTLQLEYMKVESLVIVDQHATVNTFPGLVHTARHTMGFGLTLSRCANRKEAAYHGRVRDWGEVVTR</sequence>
<evidence type="ECO:0000313" key="2">
    <source>
        <dbReference type="Proteomes" id="UP000032668"/>
    </source>
</evidence>
<proteinExistence type="predicted"/>
<gene>
    <name evidence="1" type="ORF">Aam_138_001</name>
</gene>
<dbReference type="EMBL" id="BANC01000136">
    <property type="protein sequence ID" value="GAN81998.1"/>
    <property type="molecule type" value="Genomic_DNA"/>
</dbReference>
<comment type="caution">
    <text evidence="1">The sequence shown here is derived from an EMBL/GenBank/DDBJ whole genome shotgun (WGS) entry which is preliminary data.</text>
</comment>
<keyword evidence="2" id="KW-1185">Reference proteome</keyword>
<reference evidence="1 2" key="1">
    <citation type="submission" date="2012-11" db="EMBL/GenBank/DDBJ databases">
        <title>Whole genome sequence of Acidocella aminolytica 101 = DSM 11237.</title>
        <authorList>
            <person name="Azuma Y."/>
            <person name="Higashiura N."/>
            <person name="Hirakawa H."/>
            <person name="Matsushita K."/>
        </authorList>
    </citation>
    <scope>NUCLEOTIDE SEQUENCE [LARGE SCALE GENOMIC DNA]</scope>
    <source>
        <strain evidence="2">101 / DSM 11237</strain>
    </source>
</reference>
<protein>
    <submittedName>
        <fullName evidence="1">Uncharacterized protein</fullName>
    </submittedName>
</protein>
<organism evidence="1 2">
    <name type="scientific">Acidocella aminolytica 101 = DSM 11237</name>
    <dbReference type="NCBI Taxonomy" id="1120923"/>
    <lineage>
        <taxon>Bacteria</taxon>
        <taxon>Pseudomonadati</taxon>
        <taxon>Pseudomonadota</taxon>
        <taxon>Alphaproteobacteria</taxon>
        <taxon>Acetobacterales</taxon>
        <taxon>Acidocellaceae</taxon>
        <taxon>Acidocella</taxon>
    </lineage>
</organism>
<accession>A0A0D6PLA4</accession>
<dbReference type="AlphaFoldDB" id="A0A0D6PLA4"/>
<evidence type="ECO:0000313" key="1">
    <source>
        <dbReference type="EMBL" id="GAN81998.1"/>
    </source>
</evidence>
<dbReference type="Proteomes" id="UP000032668">
    <property type="component" value="Unassembled WGS sequence"/>
</dbReference>